<evidence type="ECO:0000256" key="2">
    <source>
        <dbReference type="ARBA" id="ARBA00022500"/>
    </source>
</evidence>
<keyword evidence="10" id="KW-0489">Methyltransferase</keyword>
<dbReference type="InterPro" id="IPR035909">
    <property type="entry name" value="CheB_C"/>
</dbReference>
<dbReference type="EC" id="3.1.1.61" evidence="5"/>
<comment type="catalytic activity">
    <reaction evidence="5">
        <text>L-glutaminyl-[protein] + H2O = L-glutamyl-[protein] + NH4(+)</text>
        <dbReference type="Rhea" id="RHEA:16441"/>
        <dbReference type="Rhea" id="RHEA-COMP:10207"/>
        <dbReference type="Rhea" id="RHEA-COMP:10208"/>
        <dbReference type="ChEBI" id="CHEBI:15377"/>
        <dbReference type="ChEBI" id="CHEBI:28938"/>
        <dbReference type="ChEBI" id="CHEBI:29973"/>
        <dbReference type="ChEBI" id="CHEBI:30011"/>
        <dbReference type="EC" id="3.5.1.44"/>
    </reaction>
</comment>
<evidence type="ECO:0000256" key="6">
    <source>
        <dbReference type="PROSITE-ProRule" id="PRU00050"/>
    </source>
</evidence>
<dbReference type="PANTHER" id="PTHR42872:SF6">
    <property type="entry name" value="PROTEIN-GLUTAMATE METHYLESTERASE_PROTEIN-GLUTAMINE GLUTAMINASE"/>
    <property type="match status" value="1"/>
</dbReference>
<dbReference type="Proteomes" id="UP001202961">
    <property type="component" value="Unassembled WGS sequence"/>
</dbReference>
<keyword evidence="2 5" id="KW-0145">Chemotaxis</keyword>
<dbReference type="CDD" id="cd17541">
    <property type="entry name" value="REC_CheB-like"/>
    <property type="match status" value="1"/>
</dbReference>
<keyword evidence="10" id="KW-0808">Transferase</keyword>
<dbReference type="RefSeq" id="WP_250931364.1">
    <property type="nucleotide sequence ID" value="NZ_JAMQBK010000063.1"/>
</dbReference>
<dbReference type="Gene3D" id="3.40.50.2300">
    <property type="match status" value="1"/>
</dbReference>
<feature type="domain" description="Response regulatory" evidence="8">
    <location>
        <begin position="3"/>
        <end position="121"/>
    </location>
</feature>
<comment type="domain">
    <text evidence="5">Contains a C-terminal catalytic domain, and an N-terminal region which modulates catalytic activity.</text>
</comment>
<comment type="function">
    <text evidence="5">Involved in chemotaxis. Part of a chemotaxis signal transduction system that modulates chemotaxis in response to various stimuli. Catalyzes the demethylation of specific methylglutamate residues introduced into the chemoreceptors (methyl-accepting chemotaxis proteins or MCP) by CheR. Also mediates the irreversible deamidation of specific glutamine residues to glutamic acid.</text>
</comment>
<dbReference type="PANTHER" id="PTHR42872">
    <property type="entry name" value="PROTEIN-GLUTAMATE METHYLESTERASE/PROTEIN-GLUTAMINE GLUTAMINASE"/>
    <property type="match status" value="1"/>
</dbReference>
<dbReference type="PROSITE" id="PS50110">
    <property type="entry name" value="RESPONSE_REGULATORY"/>
    <property type="match status" value="1"/>
</dbReference>
<dbReference type="SUPFAM" id="SSF52738">
    <property type="entry name" value="Methylesterase CheB, C-terminal domain"/>
    <property type="match status" value="1"/>
</dbReference>
<feature type="domain" description="CheB-type methylesterase" evidence="9">
    <location>
        <begin position="156"/>
        <end position="347"/>
    </location>
</feature>
<evidence type="ECO:0000256" key="1">
    <source>
        <dbReference type="ARBA" id="ARBA00022490"/>
    </source>
</evidence>
<evidence type="ECO:0000259" key="8">
    <source>
        <dbReference type="PROSITE" id="PS50110"/>
    </source>
</evidence>
<comment type="subcellular location">
    <subcellularLocation>
        <location evidence="5">Cytoplasm</location>
    </subcellularLocation>
</comment>
<dbReference type="InterPro" id="IPR011006">
    <property type="entry name" value="CheY-like_superfamily"/>
</dbReference>
<dbReference type="GO" id="GO:0008168">
    <property type="term" value="F:methyltransferase activity"/>
    <property type="evidence" value="ECO:0007669"/>
    <property type="project" value="UniProtKB-KW"/>
</dbReference>
<keyword evidence="11" id="KW-1185">Reference proteome</keyword>
<dbReference type="CDD" id="cd16432">
    <property type="entry name" value="CheB_Rec"/>
    <property type="match status" value="1"/>
</dbReference>
<feature type="active site" evidence="5 6">
    <location>
        <position position="169"/>
    </location>
</feature>
<organism evidence="10 11">
    <name type="scientific">Aporhodopirellula aestuarii</name>
    <dbReference type="NCBI Taxonomy" id="2950107"/>
    <lineage>
        <taxon>Bacteria</taxon>
        <taxon>Pseudomonadati</taxon>
        <taxon>Planctomycetota</taxon>
        <taxon>Planctomycetia</taxon>
        <taxon>Pirellulales</taxon>
        <taxon>Pirellulaceae</taxon>
        <taxon>Aporhodopirellula</taxon>
    </lineage>
</organism>
<dbReference type="InterPro" id="IPR001789">
    <property type="entry name" value="Sig_transdc_resp-reg_receiver"/>
</dbReference>
<evidence type="ECO:0000259" key="9">
    <source>
        <dbReference type="PROSITE" id="PS50122"/>
    </source>
</evidence>
<feature type="active site" evidence="5 6">
    <location>
        <position position="196"/>
    </location>
</feature>
<reference evidence="10 11" key="1">
    <citation type="journal article" date="2022" name="Syst. Appl. Microbiol.">
        <title>Rhodopirellula aestuarii sp. nov., a novel member of the genus Rhodopirellula isolated from brackish sediments collected in the Tagus River estuary, Portugal.</title>
        <authorList>
            <person name="Vitorino I.R."/>
            <person name="Klimek D."/>
            <person name="Calusinska M."/>
            <person name="Lobo-da-Cunha A."/>
            <person name="Vasconcelos V."/>
            <person name="Lage O.M."/>
        </authorList>
    </citation>
    <scope>NUCLEOTIDE SEQUENCE [LARGE SCALE GENOMIC DNA]</scope>
    <source>
        <strain evidence="10 11">ICT_H3.1</strain>
    </source>
</reference>
<dbReference type="Gene3D" id="3.40.50.180">
    <property type="entry name" value="Methylesterase CheB, C-terminal domain"/>
    <property type="match status" value="1"/>
</dbReference>
<keyword evidence="1 5" id="KW-0963">Cytoplasm</keyword>
<evidence type="ECO:0000256" key="7">
    <source>
        <dbReference type="PROSITE-ProRule" id="PRU00169"/>
    </source>
</evidence>
<evidence type="ECO:0000256" key="3">
    <source>
        <dbReference type="ARBA" id="ARBA00022801"/>
    </source>
</evidence>
<protein>
    <recommendedName>
        <fullName evidence="5">Protein-glutamate methylesterase/protein-glutamine glutaminase</fullName>
        <ecNumber evidence="5">3.1.1.61</ecNumber>
        <ecNumber evidence="5">3.5.1.44</ecNumber>
    </recommendedName>
</protein>
<dbReference type="SMART" id="SM00448">
    <property type="entry name" value="REC"/>
    <property type="match status" value="1"/>
</dbReference>
<proteinExistence type="inferred from homology"/>
<comment type="caution">
    <text evidence="10">The sequence shown here is derived from an EMBL/GenBank/DDBJ whole genome shotgun (WGS) entry which is preliminary data.</text>
</comment>
<keyword evidence="5 7" id="KW-0597">Phosphoprotein</keyword>
<dbReference type="EC" id="3.5.1.44" evidence="5"/>
<evidence type="ECO:0000313" key="10">
    <source>
        <dbReference type="EMBL" id="MCM2373605.1"/>
    </source>
</evidence>
<accession>A0ABT0U9J7</accession>
<dbReference type="InterPro" id="IPR000673">
    <property type="entry name" value="Sig_transdc_resp-reg_Me-estase"/>
</dbReference>
<comment type="catalytic activity">
    <reaction evidence="4 5">
        <text>[protein]-L-glutamate 5-O-methyl ester + H2O = L-glutamyl-[protein] + methanol + H(+)</text>
        <dbReference type="Rhea" id="RHEA:23236"/>
        <dbReference type="Rhea" id="RHEA-COMP:10208"/>
        <dbReference type="Rhea" id="RHEA-COMP:10311"/>
        <dbReference type="ChEBI" id="CHEBI:15377"/>
        <dbReference type="ChEBI" id="CHEBI:15378"/>
        <dbReference type="ChEBI" id="CHEBI:17790"/>
        <dbReference type="ChEBI" id="CHEBI:29973"/>
        <dbReference type="ChEBI" id="CHEBI:82795"/>
        <dbReference type="EC" id="3.1.1.61"/>
    </reaction>
</comment>
<dbReference type="NCBIfam" id="NF001965">
    <property type="entry name" value="PRK00742.1"/>
    <property type="match status" value="1"/>
</dbReference>
<dbReference type="GO" id="GO:0032259">
    <property type="term" value="P:methylation"/>
    <property type="evidence" value="ECO:0007669"/>
    <property type="project" value="UniProtKB-KW"/>
</dbReference>
<dbReference type="EMBL" id="JAMQBK010000063">
    <property type="protein sequence ID" value="MCM2373605.1"/>
    <property type="molecule type" value="Genomic_DNA"/>
</dbReference>
<dbReference type="GO" id="GO:0008984">
    <property type="term" value="F:protein-glutamate methylesterase activity"/>
    <property type="evidence" value="ECO:0007669"/>
    <property type="project" value="UniProtKB-EC"/>
</dbReference>
<evidence type="ECO:0000313" key="11">
    <source>
        <dbReference type="Proteomes" id="UP001202961"/>
    </source>
</evidence>
<dbReference type="PIRSF" id="PIRSF000876">
    <property type="entry name" value="RR_chemtxs_CheB"/>
    <property type="match status" value="1"/>
</dbReference>
<comment type="similarity">
    <text evidence="5">Belongs to the CheB family.</text>
</comment>
<dbReference type="Pfam" id="PF01339">
    <property type="entry name" value="CheB_methylest"/>
    <property type="match status" value="1"/>
</dbReference>
<dbReference type="InterPro" id="IPR008248">
    <property type="entry name" value="CheB-like"/>
</dbReference>
<keyword evidence="3 5" id="KW-0378">Hydrolase</keyword>
<evidence type="ECO:0000256" key="5">
    <source>
        <dbReference type="HAMAP-Rule" id="MF_00099"/>
    </source>
</evidence>
<dbReference type="Pfam" id="PF00072">
    <property type="entry name" value="Response_reg"/>
    <property type="match status" value="1"/>
</dbReference>
<gene>
    <name evidence="5 10" type="primary">cheB</name>
    <name evidence="10" type="ORF">NB063_23580</name>
</gene>
<dbReference type="PROSITE" id="PS50122">
    <property type="entry name" value="CHEB"/>
    <property type="match status" value="1"/>
</dbReference>
<dbReference type="SUPFAM" id="SSF52172">
    <property type="entry name" value="CheY-like"/>
    <property type="match status" value="1"/>
</dbReference>
<comment type="PTM">
    <text evidence="5">Phosphorylated by CheA. Phosphorylation of the N-terminal regulatory domain activates the methylesterase activity.</text>
</comment>
<feature type="active site" evidence="5 6">
    <location>
        <position position="289"/>
    </location>
</feature>
<dbReference type="HAMAP" id="MF_00099">
    <property type="entry name" value="CheB_chemtxs"/>
    <property type="match status" value="1"/>
</dbReference>
<evidence type="ECO:0000256" key="4">
    <source>
        <dbReference type="ARBA" id="ARBA00048267"/>
    </source>
</evidence>
<feature type="modified residue" description="4-aspartylphosphate" evidence="5 7">
    <location>
        <position position="54"/>
    </location>
</feature>
<name>A0ABT0U9J7_9BACT</name>
<sequence>MLRLLIVDDSPTARELLAGIFALDPEIQVVGLAHNGKQGVERAQELQPDVITMDIEMPVLNGFQATKQIMTKCPTPTVIVSSNNAVHEQHVAVQAMEAGALTVLRKPWGPGTSRFQKDAHELIATVKAMAEVKVVRHHNRAPTTPPLPLPPLPNSPKSSAARIIGIASSTGGPPALVQVLSRLPSEFPVPILVVQHIAQGFTQGLVEYLDSTVTLPVQLARAGELLQNGRVYLSPDGYHLGTAVDRTACLSTQPPIDGFRPSADFLFESLATVYGPRAVGVIMTGMGHDGVEGLGKLHTAGGRVIAQDEDSCVVFGMPGSAIEAGVVDRVLPVGAIAKELLACVASRELLSDH</sequence>